<gene>
    <name evidence="8" type="ORF">PVK37_17275</name>
</gene>
<evidence type="ECO:0000256" key="6">
    <source>
        <dbReference type="ARBA" id="ARBA00023315"/>
    </source>
</evidence>
<keyword evidence="6 8" id="KW-0012">Acyltransferase</keyword>
<evidence type="ECO:0000256" key="2">
    <source>
        <dbReference type="ARBA" id="ARBA00022475"/>
    </source>
</evidence>
<keyword evidence="3" id="KW-0997">Cell inner membrane</keyword>
<dbReference type="CDD" id="cd07984">
    <property type="entry name" value="LPLAT_LABLAT-like"/>
    <property type="match status" value="1"/>
</dbReference>
<dbReference type="Pfam" id="PF03279">
    <property type="entry name" value="Lip_A_acyltrans"/>
    <property type="match status" value="1"/>
</dbReference>
<keyword evidence="9" id="KW-1185">Reference proteome</keyword>
<name>A0ABY7ZJH7_9ACTN</name>
<evidence type="ECO:0000256" key="3">
    <source>
        <dbReference type="ARBA" id="ARBA00022519"/>
    </source>
</evidence>
<dbReference type="GO" id="GO:0016746">
    <property type="term" value="F:acyltransferase activity"/>
    <property type="evidence" value="ECO:0007669"/>
    <property type="project" value="UniProtKB-KW"/>
</dbReference>
<accession>A0ABY7ZJH7</accession>
<evidence type="ECO:0000256" key="4">
    <source>
        <dbReference type="ARBA" id="ARBA00022679"/>
    </source>
</evidence>
<dbReference type="RefSeq" id="WP_275028461.1">
    <property type="nucleotide sequence ID" value="NZ_CP118615.1"/>
</dbReference>
<feature type="region of interest" description="Disordered" evidence="7">
    <location>
        <begin position="293"/>
        <end position="317"/>
    </location>
</feature>
<reference evidence="8 9" key="1">
    <citation type="submission" date="2023-02" db="EMBL/GenBank/DDBJ databases">
        <authorList>
            <person name="Mo P."/>
        </authorList>
    </citation>
    <scope>NUCLEOTIDE SEQUENCE [LARGE SCALE GENOMIC DNA]</scope>
    <source>
        <strain evidence="8 9">HUAS 3</strain>
    </source>
</reference>
<keyword evidence="2" id="KW-1003">Cell membrane</keyword>
<dbReference type="PANTHER" id="PTHR30606">
    <property type="entry name" value="LIPID A BIOSYNTHESIS LAUROYL ACYLTRANSFERASE"/>
    <property type="match status" value="1"/>
</dbReference>
<evidence type="ECO:0000313" key="8">
    <source>
        <dbReference type="EMBL" id="WDZ82253.1"/>
    </source>
</evidence>
<evidence type="ECO:0000256" key="5">
    <source>
        <dbReference type="ARBA" id="ARBA00023136"/>
    </source>
</evidence>
<keyword evidence="5" id="KW-0472">Membrane</keyword>
<keyword evidence="4" id="KW-0808">Transferase</keyword>
<evidence type="ECO:0000256" key="1">
    <source>
        <dbReference type="ARBA" id="ARBA00004533"/>
    </source>
</evidence>
<comment type="subcellular location">
    <subcellularLocation>
        <location evidence="1">Cell inner membrane</location>
    </subcellularLocation>
</comment>
<organism evidence="8 9">
    <name type="scientific">Micromonospora cathayae</name>
    <dbReference type="NCBI Taxonomy" id="3028804"/>
    <lineage>
        <taxon>Bacteria</taxon>
        <taxon>Bacillati</taxon>
        <taxon>Actinomycetota</taxon>
        <taxon>Actinomycetes</taxon>
        <taxon>Micromonosporales</taxon>
        <taxon>Micromonosporaceae</taxon>
        <taxon>Micromonospora</taxon>
    </lineage>
</organism>
<dbReference type="Proteomes" id="UP001219605">
    <property type="component" value="Chromosome"/>
</dbReference>
<dbReference type="EMBL" id="CP118615">
    <property type="protein sequence ID" value="WDZ82253.1"/>
    <property type="molecule type" value="Genomic_DNA"/>
</dbReference>
<protein>
    <submittedName>
        <fullName evidence="8">Phosphatidylinositol mannoside acyltransferase</fullName>
    </submittedName>
</protein>
<evidence type="ECO:0000256" key="7">
    <source>
        <dbReference type="SAM" id="MobiDB-lite"/>
    </source>
</evidence>
<sequence length="317" mass="34495">MNLTELGYVAGWRLVRALPGPVAAAAFRAGADRAHRRRGAGTRRLADNLRRVVGPDLPQPELDDLVRQGLRSYARYWLEAFRLPSRSREQILAGFRLVHGHDLLAADVAAGRGAVVALPHAGNWDAAGAWVAAQGWPMTTVAERLKPEAVYERFLAFREGLGMEILPTHGGARPPFEILVDRLRAGHVVPLLADRDLSARGVEVTFFGGRTRMPAGPALLALRTGAPLYVATMWYEPDAACASIEGPLELPDSSSGPLDQRARLLTQRIADGLAAGIARHPEDWHMLQRMWLDQDGPGKPPARSRRTIRPPAASGPV</sequence>
<dbReference type="InterPro" id="IPR004960">
    <property type="entry name" value="LipA_acyltrans"/>
</dbReference>
<evidence type="ECO:0000313" key="9">
    <source>
        <dbReference type="Proteomes" id="UP001219605"/>
    </source>
</evidence>
<dbReference type="PANTHER" id="PTHR30606:SF10">
    <property type="entry name" value="PHOSPHATIDYLINOSITOL MANNOSIDE ACYLTRANSFERASE"/>
    <property type="match status" value="1"/>
</dbReference>
<dbReference type="NCBIfam" id="NF005919">
    <property type="entry name" value="PRK07920.1"/>
    <property type="match status" value="1"/>
</dbReference>
<proteinExistence type="predicted"/>